<comment type="caution">
    <text evidence="4">The sequence shown here is derived from an EMBL/GenBank/DDBJ whole genome shotgun (WGS) entry which is preliminary data.</text>
</comment>
<evidence type="ECO:0000313" key="4">
    <source>
        <dbReference type="EMBL" id="KAE9178677.1"/>
    </source>
</evidence>
<evidence type="ECO:0000313" key="7">
    <source>
        <dbReference type="Proteomes" id="UP000460718"/>
    </source>
</evidence>
<protein>
    <submittedName>
        <fullName evidence="4">Uncharacterized protein</fullName>
    </submittedName>
</protein>
<gene>
    <name evidence="4" type="ORF">PF005_g23981</name>
    <name evidence="1" type="ORF">PF009_g14348</name>
    <name evidence="3" type="ORF">PF010_g23162</name>
    <name evidence="2" type="ORF">PF011_g22059</name>
</gene>
<organism evidence="4 6">
    <name type="scientific">Phytophthora fragariae</name>
    <dbReference type="NCBI Taxonomy" id="53985"/>
    <lineage>
        <taxon>Eukaryota</taxon>
        <taxon>Sar</taxon>
        <taxon>Stramenopiles</taxon>
        <taxon>Oomycota</taxon>
        <taxon>Peronosporomycetes</taxon>
        <taxon>Peronosporales</taxon>
        <taxon>Peronosporaceae</taxon>
        <taxon>Phytophthora</taxon>
    </lineage>
</organism>
<evidence type="ECO:0000313" key="6">
    <source>
        <dbReference type="Proteomes" id="UP000433483"/>
    </source>
</evidence>
<dbReference type="EMBL" id="QXFX01002309">
    <property type="protein sequence ID" value="KAE9078342.1"/>
    <property type="molecule type" value="Genomic_DNA"/>
</dbReference>
<reference evidence="5 6" key="1">
    <citation type="submission" date="2018-08" db="EMBL/GenBank/DDBJ databases">
        <title>Genomic investigation of the strawberry pathogen Phytophthora fragariae indicates pathogenicity is determined by transcriptional variation in three key races.</title>
        <authorList>
            <person name="Adams T.M."/>
            <person name="Armitage A.D."/>
            <person name="Sobczyk M.K."/>
            <person name="Bates H.J."/>
            <person name="Dunwell J.M."/>
            <person name="Nellist C.F."/>
            <person name="Harrison R.J."/>
        </authorList>
    </citation>
    <scope>NUCLEOTIDE SEQUENCE [LARGE SCALE GENOMIC DNA]</scope>
    <source>
        <strain evidence="4 6">NOV-27</strain>
        <strain evidence="1 5">NOV-9</strain>
        <strain evidence="3 8">ONT-3</strain>
        <strain evidence="2 7">SCRP245</strain>
    </source>
</reference>
<proteinExistence type="predicted"/>
<dbReference type="AlphaFoldDB" id="A0A6A3W3V9"/>
<dbReference type="Proteomes" id="UP000460718">
    <property type="component" value="Unassembled WGS sequence"/>
</dbReference>
<evidence type="ECO:0000313" key="3">
    <source>
        <dbReference type="EMBL" id="KAE9078342.1"/>
    </source>
</evidence>
<dbReference type="EMBL" id="QXGF01000777">
    <property type="protein sequence ID" value="KAE8935711.1"/>
    <property type="molecule type" value="Genomic_DNA"/>
</dbReference>
<accession>A0A6A3W3V9</accession>
<dbReference type="OrthoDB" id="10426918at2759"/>
<keyword evidence="6" id="KW-1185">Reference proteome</keyword>
<sequence>MPGFMIWEYTAKATARSRTFNSGRRGGGRTNVTKSVVKQVVKPITGPVNATTADVGVVGVDMEAQVDIVAELEVMSLEFTYGWRIITVLGNSADELLVRARDTKSEWELGDTGEPGQMSRLRRSSVSAECRHAWETSRCI</sequence>
<dbReference type="Proteomes" id="UP000429523">
    <property type="component" value="Unassembled WGS sequence"/>
</dbReference>
<dbReference type="Proteomes" id="UP000488956">
    <property type="component" value="Unassembled WGS sequence"/>
</dbReference>
<evidence type="ECO:0000313" key="1">
    <source>
        <dbReference type="EMBL" id="KAE8935711.1"/>
    </source>
</evidence>
<dbReference type="EMBL" id="QXGB01002367">
    <property type="protein sequence ID" value="KAE9178677.1"/>
    <property type="molecule type" value="Genomic_DNA"/>
</dbReference>
<name>A0A6A3W3V9_9STRA</name>
<dbReference type="EMBL" id="QXFW01002165">
    <property type="protein sequence ID" value="KAE8981339.1"/>
    <property type="molecule type" value="Genomic_DNA"/>
</dbReference>
<dbReference type="Proteomes" id="UP000433483">
    <property type="component" value="Unassembled WGS sequence"/>
</dbReference>
<evidence type="ECO:0000313" key="5">
    <source>
        <dbReference type="Proteomes" id="UP000429523"/>
    </source>
</evidence>
<evidence type="ECO:0000313" key="8">
    <source>
        <dbReference type="Proteomes" id="UP000488956"/>
    </source>
</evidence>
<evidence type="ECO:0000313" key="2">
    <source>
        <dbReference type="EMBL" id="KAE8981339.1"/>
    </source>
</evidence>